<dbReference type="EMBL" id="GL883007">
    <property type="protein sequence ID" value="EGG23778.1"/>
    <property type="molecule type" value="Genomic_DNA"/>
</dbReference>
<evidence type="ECO:0000313" key="9">
    <source>
        <dbReference type="Proteomes" id="UP000007797"/>
    </source>
</evidence>
<evidence type="ECO:0000256" key="3">
    <source>
        <dbReference type="ARBA" id="ARBA00022729"/>
    </source>
</evidence>
<evidence type="ECO:0000259" key="7">
    <source>
        <dbReference type="PROSITE" id="PS51767"/>
    </source>
</evidence>
<dbReference type="GeneID" id="14876281"/>
<dbReference type="Gene3D" id="2.40.70.10">
    <property type="entry name" value="Acid Proteases"/>
    <property type="match status" value="2"/>
</dbReference>
<keyword evidence="2 8" id="KW-0645">Protease</keyword>
<dbReference type="PANTHER" id="PTHR13683">
    <property type="entry name" value="ASPARTYL PROTEASES"/>
    <property type="match status" value="1"/>
</dbReference>
<evidence type="ECO:0000256" key="4">
    <source>
        <dbReference type="ARBA" id="ARBA00022801"/>
    </source>
</evidence>
<keyword evidence="6" id="KW-1133">Transmembrane helix</keyword>
<sequence>MELVIELSRSKLQNITFTPLLVIATERSSIVFIDIYIWEKKKKTMKNRIVSSLFLLFLIGSSLATNQAYYGSYELPLEITIRGPLEASHETNGFVVLSRPHLTRSVLSGKVNQPMTGDLFQINTQIIVGNTTFLVQVDTGSLLMAIPLEGCNTCVESRPVYHPSSTSTKVACSSDQCKGSGSTPPSCSRTSSGESCDFQIRYGDGSHVSGYIYEDVVNLAGLQGKANFGANDEETGDFEYPRADGIIGFGRTCSSCVPTVWDSLVSDLGLKNQFGMLLNYEGGGSLSLGEINTSYYTGDIRYTPLVQKNTPFYSVKSTGIRINDYTIPGSKLGQEVIVDSGSTALSLASGAYDQLRNYFQTHYCSIQGVCENPNIFQGSICYSSDDVLSKFPTLYFTFDGGVQVAIPPKNYLVKAPLTNGKYGYCFMIERADSTMTILGDVFMRGYYTVFDNVNDRVGFAVGANMSTTSSVGFDPAGGVNDSNGSNQLSPSLFLFFIISSVISCIFL</sequence>
<evidence type="ECO:0000256" key="2">
    <source>
        <dbReference type="ARBA" id="ARBA00022670"/>
    </source>
</evidence>
<keyword evidence="9" id="KW-1185">Reference proteome</keyword>
<evidence type="ECO:0000313" key="8">
    <source>
        <dbReference type="EMBL" id="EGG23778.1"/>
    </source>
</evidence>
<proteinExistence type="inferred from homology"/>
<feature type="active site" evidence="5">
    <location>
        <position position="138"/>
    </location>
</feature>
<feature type="transmembrane region" description="Helical" evidence="6">
    <location>
        <begin position="50"/>
        <end position="70"/>
    </location>
</feature>
<dbReference type="InterPro" id="IPR001461">
    <property type="entry name" value="Aspartic_peptidase_A1"/>
</dbReference>
<dbReference type="KEGG" id="dfa:DFA_05914"/>
<dbReference type="GO" id="GO:0006508">
    <property type="term" value="P:proteolysis"/>
    <property type="evidence" value="ECO:0007669"/>
    <property type="project" value="UniProtKB-KW"/>
</dbReference>
<keyword evidence="6" id="KW-0812">Transmembrane</keyword>
<gene>
    <name evidence="8" type="ORF">DFA_05914</name>
</gene>
<protein>
    <submittedName>
        <fullName evidence="8">Aspartyl protease</fullName>
    </submittedName>
</protein>
<feature type="active site" evidence="5">
    <location>
        <position position="339"/>
    </location>
</feature>
<dbReference type="OMA" id="CIGRIDG"/>
<dbReference type="RefSeq" id="XP_004361629.1">
    <property type="nucleotide sequence ID" value="XM_004361572.1"/>
</dbReference>
<dbReference type="Pfam" id="PF00026">
    <property type="entry name" value="Asp"/>
    <property type="match status" value="1"/>
</dbReference>
<keyword evidence="6" id="KW-0472">Membrane</keyword>
<keyword evidence="4" id="KW-0378">Hydrolase</keyword>
<keyword evidence="3" id="KW-0732">Signal</keyword>
<dbReference type="PRINTS" id="PR00792">
    <property type="entry name" value="PEPSIN"/>
</dbReference>
<reference evidence="9" key="1">
    <citation type="journal article" date="2011" name="Genome Res.">
        <title>Phylogeny-wide analysis of social amoeba genomes highlights ancient origins for complex intercellular communication.</title>
        <authorList>
            <person name="Heidel A.J."/>
            <person name="Lawal H.M."/>
            <person name="Felder M."/>
            <person name="Schilde C."/>
            <person name="Helps N.R."/>
            <person name="Tunggal B."/>
            <person name="Rivero F."/>
            <person name="John U."/>
            <person name="Schleicher M."/>
            <person name="Eichinger L."/>
            <person name="Platzer M."/>
            <person name="Noegel A.A."/>
            <person name="Schaap P."/>
            <person name="Gloeckner G."/>
        </authorList>
    </citation>
    <scope>NUCLEOTIDE SEQUENCE [LARGE SCALE GENOMIC DNA]</scope>
    <source>
        <strain evidence="9">SH3</strain>
    </source>
</reference>
<dbReference type="STRING" id="1054147.F4PJK4"/>
<evidence type="ECO:0000256" key="5">
    <source>
        <dbReference type="PIRSR" id="PIRSR601461-1"/>
    </source>
</evidence>
<dbReference type="AlphaFoldDB" id="F4PJK4"/>
<dbReference type="InterPro" id="IPR034164">
    <property type="entry name" value="Pepsin-like_dom"/>
</dbReference>
<feature type="domain" description="Peptidase A1" evidence="7">
    <location>
        <begin position="122"/>
        <end position="460"/>
    </location>
</feature>
<dbReference type="SUPFAM" id="SSF50630">
    <property type="entry name" value="Acid proteases"/>
    <property type="match status" value="1"/>
</dbReference>
<name>F4PJK4_CACFS</name>
<dbReference type="PANTHER" id="PTHR13683:SF375">
    <property type="entry name" value="PEPTIDASE A1 DOMAIN-CONTAINING PROTEIN"/>
    <property type="match status" value="1"/>
</dbReference>
<dbReference type="GO" id="GO:0004190">
    <property type="term" value="F:aspartic-type endopeptidase activity"/>
    <property type="evidence" value="ECO:0007669"/>
    <property type="project" value="InterPro"/>
</dbReference>
<dbReference type="InterPro" id="IPR021109">
    <property type="entry name" value="Peptidase_aspartic_dom_sf"/>
</dbReference>
<accession>F4PJK4</accession>
<dbReference type="Proteomes" id="UP000007797">
    <property type="component" value="Unassembled WGS sequence"/>
</dbReference>
<comment type="similarity">
    <text evidence="1">Belongs to the peptidase A1 family.</text>
</comment>
<dbReference type="PROSITE" id="PS51767">
    <property type="entry name" value="PEPTIDASE_A1"/>
    <property type="match status" value="1"/>
</dbReference>
<dbReference type="CDD" id="cd05471">
    <property type="entry name" value="pepsin_like"/>
    <property type="match status" value="1"/>
</dbReference>
<dbReference type="InterPro" id="IPR033121">
    <property type="entry name" value="PEPTIDASE_A1"/>
</dbReference>
<dbReference type="OrthoDB" id="2747330at2759"/>
<dbReference type="MEROPS" id="A01.A90"/>
<evidence type="ECO:0000256" key="6">
    <source>
        <dbReference type="SAM" id="Phobius"/>
    </source>
</evidence>
<feature type="transmembrane region" description="Helical" evidence="6">
    <location>
        <begin position="20"/>
        <end position="38"/>
    </location>
</feature>
<organism evidence="8 9">
    <name type="scientific">Cavenderia fasciculata</name>
    <name type="common">Slime mold</name>
    <name type="synonym">Dictyostelium fasciculatum</name>
    <dbReference type="NCBI Taxonomy" id="261658"/>
    <lineage>
        <taxon>Eukaryota</taxon>
        <taxon>Amoebozoa</taxon>
        <taxon>Evosea</taxon>
        <taxon>Eumycetozoa</taxon>
        <taxon>Dictyostelia</taxon>
        <taxon>Acytosteliales</taxon>
        <taxon>Cavenderiaceae</taxon>
        <taxon>Cavenderia</taxon>
    </lineage>
</organism>
<evidence type="ECO:0000256" key="1">
    <source>
        <dbReference type="ARBA" id="ARBA00007447"/>
    </source>
</evidence>